<accession>A0A9N8J8E9</accession>
<evidence type="ECO:0000313" key="2">
    <source>
        <dbReference type="Proteomes" id="UP000716446"/>
    </source>
</evidence>
<evidence type="ECO:0000313" key="1">
    <source>
        <dbReference type="EMBL" id="CAD0083068.1"/>
    </source>
</evidence>
<sequence>MHHDEKDSFFRRSFVEQRTALDLVGLANQQADLDFNGDQVSSLLTTLIVGSTVFKNSSTRVTDCVQ</sequence>
<gene>
    <name evidence="1" type="ORF">AWRI4619_LOCUS1635</name>
</gene>
<dbReference type="Proteomes" id="UP000716446">
    <property type="component" value="Unassembled WGS sequence"/>
</dbReference>
<keyword evidence="2" id="KW-1185">Reference proteome</keyword>
<comment type="caution">
    <text evidence="1">The sequence shown here is derived from an EMBL/GenBank/DDBJ whole genome shotgun (WGS) entry which is preliminary data.</text>
</comment>
<proteinExistence type="predicted"/>
<protein>
    <submittedName>
        <fullName evidence="1">Uncharacterized protein</fullName>
    </submittedName>
</protein>
<dbReference type="AlphaFoldDB" id="A0A9N8J8E9"/>
<dbReference type="EMBL" id="CAIJEN010000002">
    <property type="protein sequence ID" value="CAD0083068.1"/>
    <property type="molecule type" value="Genomic_DNA"/>
</dbReference>
<name>A0A9N8J8E9_9PEZI</name>
<reference evidence="1" key="1">
    <citation type="submission" date="2020-06" db="EMBL/GenBank/DDBJ databases">
        <authorList>
            <person name="Onetto C."/>
        </authorList>
    </citation>
    <scope>NUCLEOTIDE SEQUENCE</scope>
</reference>
<organism evidence="1 2">
    <name type="scientific">Aureobasidium vineae</name>
    <dbReference type="NCBI Taxonomy" id="2773715"/>
    <lineage>
        <taxon>Eukaryota</taxon>
        <taxon>Fungi</taxon>
        <taxon>Dikarya</taxon>
        <taxon>Ascomycota</taxon>
        <taxon>Pezizomycotina</taxon>
        <taxon>Dothideomycetes</taxon>
        <taxon>Dothideomycetidae</taxon>
        <taxon>Dothideales</taxon>
        <taxon>Saccotheciaceae</taxon>
        <taxon>Aureobasidium</taxon>
    </lineage>
</organism>